<keyword evidence="1" id="KW-1133">Transmembrane helix</keyword>
<keyword evidence="1" id="KW-0812">Transmembrane</keyword>
<accession>X0XWL4</accession>
<evidence type="ECO:0000256" key="1">
    <source>
        <dbReference type="SAM" id="Phobius"/>
    </source>
</evidence>
<dbReference type="AlphaFoldDB" id="X0XWL4"/>
<proteinExistence type="predicted"/>
<feature type="non-terminal residue" evidence="2">
    <location>
        <position position="147"/>
    </location>
</feature>
<organism evidence="2">
    <name type="scientific">marine sediment metagenome</name>
    <dbReference type="NCBI Taxonomy" id="412755"/>
    <lineage>
        <taxon>unclassified sequences</taxon>
        <taxon>metagenomes</taxon>
        <taxon>ecological metagenomes</taxon>
    </lineage>
</organism>
<sequence>MVGGTLYRKLLRDIGHSWGQFAAVSAVVMCAIVLFIGLRIAYASLLLSRDSYYDRYHFADFFVHLEKAPETSLREVASIPGVWRVRGRIVKDVPLEVEGNDDAVLGRIISMPDRRDALINDIHLVTGSYFPGAAATEVIVNQRFCEA</sequence>
<feature type="transmembrane region" description="Helical" evidence="1">
    <location>
        <begin position="20"/>
        <end position="42"/>
    </location>
</feature>
<evidence type="ECO:0008006" key="3">
    <source>
        <dbReference type="Google" id="ProtNLM"/>
    </source>
</evidence>
<keyword evidence="1" id="KW-0472">Membrane</keyword>
<evidence type="ECO:0000313" key="2">
    <source>
        <dbReference type="EMBL" id="GAG39602.1"/>
    </source>
</evidence>
<protein>
    <recommendedName>
        <fullName evidence="3">MacB-like periplasmic core domain-containing protein</fullName>
    </recommendedName>
</protein>
<dbReference type="EMBL" id="BARS01042118">
    <property type="protein sequence ID" value="GAG39602.1"/>
    <property type="molecule type" value="Genomic_DNA"/>
</dbReference>
<comment type="caution">
    <text evidence="2">The sequence shown here is derived from an EMBL/GenBank/DDBJ whole genome shotgun (WGS) entry which is preliminary data.</text>
</comment>
<reference evidence="2" key="1">
    <citation type="journal article" date="2014" name="Front. Microbiol.">
        <title>High frequency of phylogenetically diverse reductive dehalogenase-homologous genes in deep subseafloor sedimentary metagenomes.</title>
        <authorList>
            <person name="Kawai M."/>
            <person name="Futagami T."/>
            <person name="Toyoda A."/>
            <person name="Takaki Y."/>
            <person name="Nishi S."/>
            <person name="Hori S."/>
            <person name="Arai W."/>
            <person name="Tsubouchi T."/>
            <person name="Morono Y."/>
            <person name="Uchiyama I."/>
            <person name="Ito T."/>
            <person name="Fujiyama A."/>
            <person name="Inagaki F."/>
            <person name="Takami H."/>
        </authorList>
    </citation>
    <scope>NUCLEOTIDE SEQUENCE</scope>
    <source>
        <strain evidence="2">Expedition CK06-06</strain>
    </source>
</reference>
<name>X0XWL4_9ZZZZ</name>
<gene>
    <name evidence="2" type="ORF">S01H1_63955</name>
</gene>